<comment type="caution">
    <text evidence="1">The sequence shown here is derived from an EMBL/GenBank/DDBJ whole genome shotgun (WGS) entry which is preliminary data.</text>
</comment>
<dbReference type="EMBL" id="PJMY01000003">
    <property type="protein sequence ID" value="PKV92300.1"/>
    <property type="molecule type" value="Genomic_DNA"/>
</dbReference>
<sequence length="99" mass="10252">MSGPQCQYSTANTVTVSTSRGIQSAKGGSEVTVEGQHATRSEFAKGQGCVMDVQLADNDPQQLFSVAMVFGPDAVAKFGDKACDLAEKVAAKVIQSLPG</sequence>
<reference evidence="1 2" key="1">
    <citation type="submission" date="2017-12" db="EMBL/GenBank/DDBJ databases">
        <title>Sequencing the genomes of 1000 Actinobacteria strains.</title>
        <authorList>
            <person name="Klenk H.-P."/>
        </authorList>
    </citation>
    <scope>NUCLEOTIDE SEQUENCE [LARGE SCALE GENOMIC DNA]</scope>
    <source>
        <strain evidence="1 2">DSM 45165</strain>
    </source>
</reference>
<gene>
    <name evidence="1" type="ORF">ATK30_3096</name>
</gene>
<accession>A0A2N3WEK7</accession>
<proteinExistence type="predicted"/>
<dbReference type="AlphaFoldDB" id="A0A2N3WEK7"/>
<protein>
    <submittedName>
        <fullName evidence="1">Uncharacterized protein</fullName>
    </submittedName>
</protein>
<evidence type="ECO:0000313" key="2">
    <source>
        <dbReference type="Proteomes" id="UP000233750"/>
    </source>
</evidence>
<dbReference type="Proteomes" id="UP000233750">
    <property type="component" value="Unassembled WGS sequence"/>
</dbReference>
<organism evidence="1 2">
    <name type="scientific">Amycolatopsis echigonensis</name>
    <dbReference type="NCBI Taxonomy" id="2576905"/>
    <lineage>
        <taxon>Bacteria</taxon>
        <taxon>Bacillati</taxon>
        <taxon>Actinomycetota</taxon>
        <taxon>Actinomycetes</taxon>
        <taxon>Pseudonocardiales</taxon>
        <taxon>Pseudonocardiaceae</taxon>
        <taxon>Amycolatopsis</taxon>
    </lineage>
</organism>
<evidence type="ECO:0000313" key="1">
    <source>
        <dbReference type="EMBL" id="PKV92300.1"/>
    </source>
</evidence>
<keyword evidence="2" id="KW-1185">Reference proteome</keyword>
<name>A0A2N3WEK7_9PSEU</name>